<evidence type="ECO:0000313" key="2">
    <source>
        <dbReference type="EMBL" id="SBS69965.1"/>
    </source>
</evidence>
<organism evidence="2">
    <name type="scientific">uncultured Microbacterium sp</name>
    <dbReference type="NCBI Taxonomy" id="191216"/>
    <lineage>
        <taxon>Bacteria</taxon>
        <taxon>Bacillati</taxon>
        <taxon>Actinomycetota</taxon>
        <taxon>Actinomycetes</taxon>
        <taxon>Micrococcales</taxon>
        <taxon>Microbacteriaceae</taxon>
        <taxon>Microbacterium</taxon>
        <taxon>environmental samples</taxon>
    </lineage>
</organism>
<feature type="region of interest" description="Disordered" evidence="1">
    <location>
        <begin position="1"/>
        <end position="63"/>
    </location>
</feature>
<dbReference type="AlphaFoldDB" id="A0A1Y5NUF2"/>
<reference evidence="2" key="1">
    <citation type="submission" date="2016-03" db="EMBL/GenBank/DDBJ databases">
        <authorList>
            <person name="Ploux O."/>
        </authorList>
    </citation>
    <scope>NUCLEOTIDE SEQUENCE</scope>
    <source>
        <strain evidence="2">UC1</strain>
    </source>
</reference>
<dbReference type="EMBL" id="FLQR01000001">
    <property type="protein sequence ID" value="SBS69965.1"/>
    <property type="molecule type" value="Genomic_DNA"/>
</dbReference>
<gene>
    <name evidence="2" type="ORF">MIPYR_10146</name>
</gene>
<dbReference type="RefSeq" id="WP_295572406.1">
    <property type="nucleotide sequence ID" value="NZ_FLQR01000001.1"/>
</dbReference>
<name>A0A1Y5NUF2_9MICO</name>
<proteinExistence type="predicted"/>
<feature type="compositionally biased region" description="Acidic residues" evidence="1">
    <location>
        <begin position="45"/>
        <end position="63"/>
    </location>
</feature>
<accession>A0A1Y5NUF2</accession>
<protein>
    <submittedName>
        <fullName evidence="2">Uncharacterized protein</fullName>
    </submittedName>
</protein>
<evidence type="ECO:0000256" key="1">
    <source>
        <dbReference type="SAM" id="MobiDB-lite"/>
    </source>
</evidence>
<sequence>MSLNDPKPSQAEGEDPDRPTGPPEGTSGHPSQAEGEDTGVAAPDGENEVSGDADEEFEGEGLS</sequence>